<accession>A0ABD1XZP6</accession>
<name>A0ABD1XZP6_9MARC</name>
<sequence length="530" mass="59026">MIKDRLGPMPPIPTFTQELVLWNFGLKTVRNLMEDGKTLRNERGQRVLDALSKIGLFNFMRQVFKWQMWEVSSQFVLHWNQTEKKTRVDDVEIDASFRTFVKATGLQAEESAMAAEDENHSERPCDNTSAQKIWKRLDNKCVVTLEDFTDPWLQDLLLLLSTTIGMKTTFPTRLAPDLLETVAEALSGKRVRWSKIIHDKFICEVSRLKHGSMTGVKRHPDGTVKVLRTVAGPVMCFLYAHANHTRALAELDGLLPSPREKSVKVPIEFQGEPGECAPKTEEAEDHEGGSRQDAVSRLLSGLISQEVVTNQLGPPPKKSKLPDHSLPLVTVPTSSSPPSSSITLSRIGLKTVKVEPDIPLPGEERAVKVSREPQAENGLSGDYYPRPEHLHRSEDADDHEGCSAQDGGSRRLESCMTPSEVETSEFDHPAKRSKLAEQSTPVAAPAVNTLVTLQTGSPTAEDWAAKCILRVLPVSISRTLRKIRCLAADMQMMLSPTTDIQSLPHFCERKTRRGLRLRRDEIEGGAGEVL</sequence>
<evidence type="ECO:0000313" key="2">
    <source>
        <dbReference type="EMBL" id="KAL2619962.1"/>
    </source>
</evidence>
<reference evidence="2 3" key="1">
    <citation type="submission" date="2024-09" db="EMBL/GenBank/DDBJ databases">
        <title>Chromosome-scale assembly of Riccia fluitans.</title>
        <authorList>
            <person name="Paukszto L."/>
            <person name="Sawicki J."/>
            <person name="Karawczyk K."/>
            <person name="Piernik-Szablinska J."/>
            <person name="Szczecinska M."/>
            <person name="Mazdziarz M."/>
        </authorList>
    </citation>
    <scope>NUCLEOTIDE SEQUENCE [LARGE SCALE GENOMIC DNA]</scope>
    <source>
        <strain evidence="2">Rf_01</strain>
        <tissue evidence="2">Aerial parts of the thallus</tissue>
    </source>
</reference>
<feature type="compositionally biased region" description="Basic and acidic residues" evidence="1">
    <location>
        <begin position="385"/>
        <end position="394"/>
    </location>
</feature>
<proteinExistence type="predicted"/>
<dbReference type="Proteomes" id="UP001605036">
    <property type="component" value="Unassembled WGS sequence"/>
</dbReference>
<gene>
    <name evidence="2" type="ORF">R1flu_000167</name>
</gene>
<evidence type="ECO:0000313" key="3">
    <source>
        <dbReference type="Proteomes" id="UP001605036"/>
    </source>
</evidence>
<dbReference type="AlphaFoldDB" id="A0ABD1XZP6"/>
<comment type="caution">
    <text evidence="2">The sequence shown here is derived from an EMBL/GenBank/DDBJ whole genome shotgun (WGS) entry which is preliminary data.</text>
</comment>
<evidence type="ECO:0000256" key="1">
    <source>
        <dbReference type="SAM" id="MobiDB-lite"/>
    </source>
</evidence>
<organism evidence="2 3">
    <name type="scientific">Riccia fluitans</name>
    <dbReference type="NCBI Taxonomy" id="41844"/>
    <lineage>
        <taxon>Eukaryota</taxon>
        <taxon>Viridiplantae</taxon>
        <taxon>Streptophyta</taxon>
        <taxon>Embryophyta</taxon>
        <taxon>Marchantiophyta</taxon>
        <taxon>Marchantiopsida</taxon>
        <taxon>Marchantiidae</taxon>
        <taxon>Marchantiales</taxon>
        <taxon>Ricciaceae</taxon>
        <taxon>Riccia</taxon>
    </lineage>
</organism>
<feature type="compositionally biased region" description="Basic and acidic residues" evidence="1">
    <location>
        <begin position="278"/>
        <end position="290"/>
    </location>
</feature>
<dbReference type="EMBL" id="JBHFFA010000006">
    <property type="protein sequence ID" value="KAL2619962.1"/>
    <property type="molecule type" value="Genomic_DNA"/>
</dbReference>
<feature type="region of interest" description="Disordered" evidence="1">
    <location>
        <begin position="369"/>
        <end position="433"/>
    </location>
</feature>
<protein>
    <submittedName>
        <fullName evidence="2">Uncharacterized protein</fullName>
    </submittedName>
</protein>
<feature type="region of interest" description="Disordered" evidence="1">
    <location>
        <begin position="270"/>
        <end position="293"/>
    </location>
</feature>
<keyword evidence="3" id="KW-1185">Reference proteome</keyword>